<organism evidence="2 3">
    <name type="scientific">Kolteria novifilia</name>
    <dbReference type="NCBI Taxonomy" id="2527975"/>
    <lineage>
        <taxon>Bacteria</taxon>
        <taxon>Pseudomonadati</taxon>
        <taxon>Planctomycetota</taxon>
        <taxon>Planctomycetia</taxon>
        <taxon>Kolteriales</taxon>
        <taxon>Kolteriaceae</taxon>
        <taxon>Kolteria</taxon>
    </lineage>
</organism>
<keyword evidence="1" id="KW-0732">Signal</keyword>
<dbReference type="RefSeq" id="WP_145258295.1">
    <property type="nucleotide sequence ID" value="NZ_CP036279.1"/>
</dbReference>
<keyword evidence="3" id="KW-1185">Reference proteome</keyword>
<proteinExistence type="predicted"/>
<dbReference type="AlphaFoldDB" id="A0A518B428"/>
<sequence precursor="true">MVHSSNVHHLVIVLLSAWSVAAAVADDPPSATKEALDAYRRLVGSAREEMLTGFDVVLRKLPSQTQRLGESEQYRLSKLIDDEKLRFKSEGLIPWSLPMRPYLDQYRRTMSKAQDRLRRVYDTAIKQATQSGDTNQADILLAELEGTIKPQVVAVWRHNAGRGGRRKLFYSNGKISEPDAANQWTFQRGNLLLVWKDPKAPGGAWKDRCKVADDGLTYLGRNQRGTKIRGEYVTK</sequence>
<feature type="signal peptide" evidence="1">
    <location>
        <begin position="1"/>
        <end position="25"/>
    </location>
</feature>
<dbReference type="KEGG" id="knv:Pan216_26030"/>
<evidence type="ECO:0000313" key="2">
    <source>
        <dbReference type="EMBL" id="QDU61740.1"/>
    </source>
</evidence>
<dbReference type="Proteomes" id="UP000317093">
    <property type="component" value="Chromosome"/>
</dbReference>
<dbReference type="OrthoDB" id="9801455at2"/>
<dbReference type="EMBL" id="CP036279">
    <property type="protein sequence ID" value="QDU61740.1"/>
    <property type="molecule type" value="Genomic_DNA"/>
</dbReference>
<accession>A0A518B428</accession>
<evidence type="ECO:0000313" key="3">
    <source>
        <dbReference type="Proteomes" id="UP000317093"/>
    </source>
</evidence>
<protein>
    <submittedName>
        <fullName evidence="2">Uncharacterized protein</fullName>
    </submittedName>
</protein>
<evidence type="ECO:0000256" key="1">
    <source>
        <dbReference type="SAM" id="SignalP"/>
    </source>
</evidence>
<gene>
    <name evidence="2" type="ORF">Pan216_26030</name>
</gene>
<reference evidence="2 3" key="1">
    <citation type="submission" date="2019-02" db="EMBL/GenBank/DDBJ databases">
        <title>Deep-cultivation of Planctomycetes and their phenomic and genomic characterization uncovers novel biology.</title>
        <authorList>
            <person name="Wiegand S."/>
            <person name="Jogler M."/>
            <person name="Boedeker C."/>
            <person name="Pinto D."/>
            <person name="Vollmers J."/>
            <person name="Rivas-Marin E."/>
            <person name="Kohn T."/>
            <person name="Peeters S.H."/>
            <person name="Heuer A."/>
            <person name="Rast P."/>
            <person name="Oberbeckmann S."/>
            <person name="Bunk B."/>
            <person name="Jeske O."/>
            <person name="Meyerdierks A."/>
            <person name="Storesund J.E."/>
            <person name="Kallscheuer N."/>
            <person name="Luecker S."/>
            <person name="Lage O.M."/>
            <person name="Pohl T."/>
            <person name="Merkel B.J."/>
            <person name="Hornburger P."/>
            <person name="Mueller R.-W."/>
            <person name="Bruemmer F."/>
            <person name="Labrenz M."/>
            <person name="Spormann A.M."/>
            <person name="Op den Camp H."/>
            <person name="Overmann J."/>
            <person name="Amann R."/>
            <person name="Jetten M.S.M."/>
            <person name="Mascher T."/>
            <person name="Medema M.H."/>
            <person name="Devos D.P."/>
            <person name="Kaster A.-K."/>
            <person name="Ovreas L."/>
            <person name="Rohde M."/>
            <person name="Galperin M.Y."/>
            <person name="Jogler C."/>
        </authorList>
    </citation>
    <scope>NUCLEOTIDE SEQUENCE [LARGE SCALE GENOMIC DNA]</scope>
    <source>
        <strain evidence="2 3">Pan216</strain>
    </source>
</reference>
<feature type="chain" id="PRO_5021786336" evidence="1">
    <location>
        <begin position="26"/>
        <end position="235"/>
    </location>
</feature>
<name>A0A518B428_9BACT</name>